<dbReference type="GO" id="GO:0030313">
    <property type="term" value="C:cell envelope"/>
    <property type="evidence" value="ECO:0007669"/>
    <property type="project" value="UniProtKB-SubCell"/>
</dbReference>
<dbReference type="Pfam" id="PF09479">
    <property type="entry name" value="Flg_new"/>
    <property type="match status" value="1"/>
</dbReference>
<feature type="compositionally biased region" description="Basic and acidic residues" evidence="2">
    <location>
        <begin position="132"/>
        <end position="150"/>
    </location>
</feature>
<evidence type="ECO:0000256" key="1">
    <source>
        <dbReference type="ARBA" id="ARBA00004196"/>
    </source>
</evidence>
<dbReference type="Proteomes" id="UP000434223">
    <property type="component" value="Unassembled WGS sequence"/>
</dbReference>
<dbReference type="SUPFAM" id="SSF69360">
    <property type="entry name" value="Cell wall binding repeat"/>
    <property type="match status" value="5"/>
</dbReference>
<feature type="compositionally biased region" description="Basic and acidic residues" evidence="2">
    <location>
        <begin position="54"/>
        <end position="66"/>
    </location>
</feature>
<feature type="region of interest" description="Disordered" evidence="2">
    <location>
        <begin position="53"/>
        <end position="210"/>
    </location>
</feature>
<reference evidence="3 4" key="1">
    <citation type="submission" date="2019-09" db="EMBL/GenBank/DDBJ databases">
        <title>Draft genome sequencing of Hungatella hathewayi 123Y-2.</title>
        <authorList>
            <person name="Lv Q."/>
            <person name="Li S."/>
        </authorList>
    </citation>
    <scope>NUCLEOTIDE SEQUENCE [LARGE SCALE GENOMIC DNA]</scope>
    <source>
        <strain evidence="3 4">123Y-2</strain>
    </source>
</reference>
<dbReference type="InterPro" id="IPR042229">
    <property type="entry name" value="Listeria/Bacterioides_rpt_sf"/>
</dbReference>
<name>A0AAW9WNA5_9FIRM</name>
<feature type="compositionally biased region" description="Basic and acidic residues" evidence="2">
    <location>
        <begin position="91"/>
        <end position="114"/>
    </location>
</feature>
<sequence length="1664" mass="182738">MYHTNLSAGGNSMKKTKLIRGNAKRVIAVASAFMMTCSTVAGNPVNHAAAAYAKEADTAKEEENSSWKENAASDTEKSDTEGTMSAEDADESRADDESGKGDDGIASEESKENDDGINSDESKETDDEITSDESKEADDGIVSDESKEADDGIVSDESEETNNGEEADESQAADGSEATDESEENGETGAAEESEGTDESTTYNEPETPKGLEEANRLAAVMAVDPDSWYVELDSCICRDDRYYVVDETTQEETMLKKQYIEVEKDGESFIIYVDGNGVMVKSKWLETEDGHFRFVNNKGKVIRNKEGKEAGKFYGNFDDMGYWTPVPNTFFESQLDDGTSVIKYSGEDGGVSGKKKDDIQKYYCFQTTEDGILCSLIPAEGISGAEAVTDTWVVDLWIDADGYLTVDKENQLIGDNYYNFDGEGHSSRSANTFIRTEDGTILCYLDEDGEKVREQFESDSEHTYYFDENGDLAVRQWIEENGSFRYVDGKGRMIVNATKLVAGFYGHFDGEGYWTAIEDEFFEDKLDDGTPVTKYSGKEGEVAGIGKKPDRRYYCFVTGTDNRISCRLLSADETSMSETVKNVWIDDMWVNEDSILTIDVREQQIDGKYYNFDAAGHGSLITSAFIHDGDGNNLYYVDDAGEKVTGEAEYPIEDKYYSFSEDGRVTLITNSFIHDTNGNNLYYVDENGDKLTGLREHPLGEKYYNSDADGRIELIVNSFIHDENGNILCYVNADGIKVTDTKEQLAGDKYYNFDEDGNGTLIINAFIHDTNGNNLYYVDENGDKLTGLREYQIGDEYYNVSTDGLLELIVNAFIHDADQNILCYVGADGMKVTGVREQLVDGRYYNLDKDGKVTLITSAFIHNAAGENLYYVDEAGDKVTGKDEYLIEGNYYSFDAEGLCRMITNSFIHDTAGNLLYYVDDTGSVITGKQDYPIETKYYNIADDGKVTLIKNAMIHDQNGKILCYVNESGEKAANRFVTVDGRTIYFGADGAQVFRQWIESDGKFRYVDGKGYMIVNAVKAAGGFYGRYDGEGYWTAISNTFFEDKLDNWEPVTKYAGKEGAIAGIGEKPNTRHYCFETGQDNTIHCRLLSADGGSVTDDPVANVWIGDLWVNEDGNLSMNVSAQQIDGRYYSFDENGHGTLITNSVIQSPDGEGLCYVNESGEKAANRFVTFEGHTLYFGSDGAQVFRQWIEINGKFRYVNNKGYMLVNTKKAVAGFYGSFDGEGYWTAIENTFFEADVNGELVTKYSGKEGKIAGIGDKENRQEYCFLKETDGKLKCRLSAADGDYLTEEAVKNTWINDMWVNESGYLVMNADAPVHGVYYHFDANGHGTLITYKVSYMLDGGINSGNNPLHYTGAMDTVILEMPSRPGYSFDGWYTDSSFTDRITEITSKSHGNLTLYAKWRRIYEDNSSDNNEESATSTTTNNNNNPTVVTPPVTVTVGEDKKVTLQTGGTTVAASATQTAEGSVSGNTIVSTTETASVTVAEGQVADVATVAVSADGSARALLASPALGATVQQQTVTIQGVPVTQNVVVYADGTQVTQKSGAEELEGFAEAVTSTEKAIQSGTQTLAAAYNDKVSIDLQQYKQVGAAVTYAVTSGINGAVPQVQMEQTSFAPGQEVAALITDANGNVTAVTIIVGANGIIQYQIPGVNCIVRFMCKI</sequence>
<evidence type="ECO:0000256" key="2">
    <source>
        <dbReference type="SAM" id="MobiDB-lite"/>
    </source>
</evidence>
<feature type="compositionally biased region" description="Acidic residues" evidence="2">
    <location>
        <begin position="115"/>
        <end position="131"/>
    </location>
</feature>
<proteinExistence type="predicted"/>
<feature type="compositionally biased region" description="Low complexity" evidence="2">
    <location>
        <begin position="1424"/>
        <end position="1438"/>
    </location>
</feature>
<dbReference type="NCBIfam" id="TIGR02543">
    <property type="entry name" value="List_Bact_rpt"/>
    <property type="match status" value="1"/>
</dbReference>
<dbReference type="Gene3D" id="2.10.270.10">
    <property type="entry name" value="Cholin Binding"/>
    <property type="match status" value="6"/>
</dbReference>
<feature type="region of interest" description="Disordered" evidence="2">
    <location>
        <begin position="1413"/>
        <end position="1438"/>
    </location>
</feature>
<dbReference type="EMBL" id="WNME01000024">
    <property type="protein sequence ID" value="MUB66283.1"/>
    <property type="molecule type" value="Genomic_DNA"/>
</dbReference>
<evidence type="ECO:0000313" key="3">
    <source>
        <dbReference type="EMBL" id="MUB66283.1"/>
    </source>
</evidence>
<dbReference type="Gene3D" id="2.60.40.4270">
    <property type="entry name" value="Listeria-Bacteroides repeat domain"/>
    <property type="match status" value="1"/>
</dbReference>
<organism evidence="3 4">
    <name type="scientific">Hungatella hathewayi</name>
    <dbReference type="NCBI Taxonomy" id="154046"/>
    <lineage>
        <taxon>Bacteria</taxon>
        <taxon>Bacillati</taxon>
        <taxon>Bacillota</taxon>
        <taxon>Clostridia</taxon>
        <taxon>Lachnospirales</taxon>
        <taxon>Lachnospiraceae</taxon>
        <taxon>Hungatella</taxon>
    </lineage>
</organism>
<accession>A0AAW9WNA5</accession>
<evidence type="ECO:0000313" key="4">
    <source>
        <dbReference type="Proteomes" id="UP000434223"/>
    </source>
</evidence>
<gene>
    <name evidence="3" type="ORF">GNE07_25010</name>
</gene>
<comment type="caution">
    <text evidence="3">The sequence shown here is derived from an EMBL/GenBank/DDBJ whole genome shotgun (WGS) entry which is preliminary data.</text>
</comment>
<comment type="subcellular location">
    <subcellularLocation>
        <location evidence="1">Cell envelope</location>
    </subcellularLocation>
</comment>
<feature type="compositionally biased region" description="Acidic residues" evidence="2">
    <location>
        <begin position="151"/>
        <end position="198"/>
    </location>
</feature>
<dbReference type="InterPro" id="IPR013378">
    <property type="entry name" value="InlB-like_B-rpt"/>
</dbReference>
<protein>
    <submittedName>
        <fullName evidence="3">Uncharacterized protein</fullName>
    </submittedName>
</protein>